<protein>
    <recommendedName>
        <fullName evidence="1">Reverse transcriptase domain-containing protein</fullName>
    </recommendedName>
</protein>
<reference evidence="3" key="2">
    <citation type="submission" date="2022-12" db="EMBL/GenBank/DDBJ databases">
        <authorList>
            <person name="Webb A."/>
        </authorList>
    </citation>
    <scope>NUCLEOTIDE SEQUENCE</scope>
    <source>
        <strain evidence="3">Pf2</strain>
    </source>
</reference>
<dbReference type="PANTHER" id="PTHR19446">
    <property type="entry name" value="REVERSE TRANSCRIPTASES"/>
    <property type="match status" value="1"/>
</dbReference>
<dbReference type="Proteomes" id="UP001157938">
    <property type="component" value="Unassembled WGS sequence"/>
</dbReference>
<comment type="caution">
    <text evidence="3">The sequence shown here is derived from an EMBL/GenBank/DDBJ whole genome shotgun (WGS) entry which is preliminary data.</text>
</comment>
<proteinExistence type="predicted"/>
<gene>
    <name evidence="2" type="ORF">PFR001_LOCUS2745</name>
    <name evidence="3" type="ORF">PFR002_LOCUS9323</name>
</gene>
<evidence type="ECO:0000313" key="4">
    <source>
        <dbReference type="Proteomes" id="UP001157938"/>
    </source>
</evidence>
<accession>A0AAV0UXD0</accession>
<name>A0AAV0UXD0_9STRA</name>
<dbReference type="AlphaFoldDB" id="A0AAV0UXD0"/>
<dbReference type="Proteomes" id="UP001159659">
    <property type="component" value="Unassembled WGS sequence"/>
</dbReference>
<evidence type="ECO:0000313" key="5">
    <source>
        <dbReference type="Proteomes" id="UP001159659"/>
    </source>
</evidence>
<dbReference type="EMBL" id="CAKLBC010000600">
    <property type="protein sequence ID" value="CAH0487175.1"/>
    <property type="molecule type" value="Genomic_DNA"/>
</dbReference>
<keyword evidence="4" id="KW-1185">Reference proteome</keyword>
<dbReference type="InterPro" id="IPR000477">
    <property type="entry name" value="RT_dom"/>
</dbReference>
<organism evidence="3 5">
    <name type="scientific">Peronospora farinosa</name>
    <dbReference type="NCBI Taxonomy" id="134698"/>
    <lineage>
        <taxon>Eukaryota</taxon>
        <taxon>Sar</taxon>
        <taxon>Stramenopiles</taxon>
        <taxon>Oomycota</taxon>
        <taxon>Peronosporomycetes</taxon>
        <taxon>Peronosporales</taxon>
        <taxon>Peronosporaceae</taxon>
        <taxon>Peronospora</taxon>
    </lineage>
</organism>
<evidence type="ECO:0000313" key="3">
    <source>
        <dbReference type="EMBL" id="CAI5740613.1"/>
    </source>
</evidence>
<reference evidence="2 4" key="1">
    <citation type="submission" date="2021-11" db="EMBL/GenBank/DDBJ databases">
        <authorList>
            <person name="Islam A."/>
            <person name="Islam S."/>
            <person name="Flora M.S."/>
            <person name="Rahman M."/>
            <person name="Ziaur R.M."/>
            <person name="Epstein J.H."/>
            <person name="Hassan M."/>
            <person name="Klassen M."/>
            <person name="Woodard K."/>
            <person name="Webb A."/>
            <person name="Webby R.J."/>
            <person name="El Zowalaty M.E."/>
        </authorList>
    </citation>
    <scope>NUCLEOTIDE SEQUENCE [LARGE SCALE GENOMIC DNA]</scope>
    <source>
        <strain evidence="2">Pf1</strain>
    </source>
</reference>
<feature type="domain" description="Reverse transcriptase" evidence="1">
    <location>
        <begin position="54"/>
        <end position="166"/>
    </location>
</feature>
<dbReference type="EMBL" id="CANTFK010000993">
    <property type="protein sequence ID" value="CAI5740613.1"/>
    <property type="molecule type" value="Genomic_DNA"/>
</dbReference>
<sequence length="175" mass="19905">MKLTSCSGIGGLNAGFFPVAPEIFGKCLALVIYDQLGRGTFLAYKAKVGNRLLHKKGSRADPGNYRPIALVQVEVKVLSKALTFRLQQFFGKLIYPGQKGFVRDPSIYHHVRFLADLQGYITSVDEEAYALFLDFQEALDRVDWDYIFRLLERMSFGDGFLRWIKLLCTTHSRIC</sequence>
<evidence type="ECO:0000259" key="1">
    <source>
        <dbReference type="Pfam" id="PF00078"/>
    </source>
</evidence>
<evidence type="ECO:0000313" key="2">
    <source>
        <dbReference type="EMBL" id="CAH0487175.1"/>
    </source>
</evidence>
<dbReference type="Pfam" id="PF00078">
    <property type="entry name" value="RVT_1"/>
    <property type="match status" value="1"/>
</dbReference>